<organism evidence="2">
    <name type="scientific">uncultured Caudovirales phage</name>
    <dbReference type="NCBI Taxonomy" id="2100421"/>
    <lineage>
        <taxon>Viruses</taxon>
        <taxon>Duplodnaviria</taxon>
        <taxon>Heunggongvirae</taxon>
        <taxon>Uroviricota</taxon>
        <taxon>Caudoviricetes</taxon>
        <taxon>Peduoviridae</taxon>
        <taxon>Maltschvirus</taxon>
        <taxon>Maltschvirus maltsch</taxon>
    </lineage>
</organism>
<accession>A0A6J5L5E6</accession>
<gene>
    <name evidence="2" type="ORF">UFOVP117_189</name>
</gene>
<name>A0A6J5L5E6_9CAUD</name>
<evidence type="ECO:0000313" key="2">
    <source>
        <dbReference type="EMBL" id="CAB4129968.1"/>
    </source>
</evidence>
<dbReference type="InterPro" id="IPR046909">
    <property type="entry name" value="cREC_REC"/>
</dbReference>
<dbReference type="Pfam" id="PF20274">
    <property type="entry name" value="cREC_REC"/>
    <property type="match status" value="1"/>
</dbReference>
<dbReference type="EMBL" id="LR796235">
    <property type="protein sequence ID" value="CAB4129968.1"/>
    <property type="molecule type" value="Genomic_DNA"/>
</dbReference>
<sequence>MKIYLDDVRTPVEKDWQVVRSFYELSDLVQKVGLNNIDVISLDHDLGDSAMTEYHTNVSPNYKLSYENINEKTGYDAAKFLVDEFYKLNPERLEMGYSSRKREPIKFPDVYTHSANPIGSANICGYINNFFMNEGKPQNCIRVQIPHTV</sequence>
<protein>
    <recommendedName>
        <fullName evidence="1">Cyclic-phosphate processing Receiver domain-containing protein</fullName>
    </recommendedName>
</protein>
<evidence type="ECO:0000259" key="1">
    <source>
        <dbReference type="Pfam" id="PF20274"/>
    </source>
</evidence>
<reference evidence="2" key="1">
    <citation type="submission" date="2020-04" db="EMBL/GenBank/DDBJ databases">
        <authorList>
            <person name="Chiriac C."/>
            <person name="Salcher M."/>
            <person name="Ghai R."/>
            <person name="Kavagutti S V."/>
        </authorList>
    </citation>
    <scope>NUCLEOTIDE SEQUENCE</scope>
</reference>
<feature type="domain" description="Cyclic-phosphate processing Receiver" evidence="1">
    <location>
        <begin position="1"/>
        <end position="128"/>
    </location>
</feature>
<proteinExistence type="predicted"/>